<dbReference type="STRING" id="6337.A0A0V0XJK2"/>
<name>A0A0V0XJK2_TRIPS</name>
<dbReference type="InterPro" id="IPR012337">
    <property type="entry name" value="RNaseH-like_sf"/>
</dbReference>
<gene>
    <name evidence="1" type="ORF">T4E_4582</name>
</gene>
<dbReference type="GO" id="GO:0003676">
    <property type="term" value="F:nucleic acid binding"/>
    <property type="evidence" value="ECO:0007669"/>
    <property type="project" value="InterPro"/>
</dbReference>
<protein>
    <recommendedName>
        <fullName evidence="3">Integrase catalytic domain-containing protein</fullName>
    </recommendedName>
</protein>
<comment type="caution">
    <text evidence="1">The sequence shown here is derived from an EMBL/GenBank/DDBJ whole genome shotgun (WGS) entry which is preliminary data.</text>
</comment>
<accession>A0A0V0XJK2</accession>
<evidence type="ECO:0000313" key="1">
    <source>
        <dbReference type="EMBL" id="KRX88186.1"/>
    </source>
</evidence>
<dbReference type="AlphaFoldDB" id="A0A0V0XJK2"/>
<dbReference type="SUPFAM" id="SSF53098">
    <property type="entry name" value="Ribonuclease H-like"/>
    <property type="match status" value="1"/>
</dbReference>
<proteinExistence type="predicted"/>
<dbReference type="Gene3D" id="3.30.420.10">
    <property type="entry name" value="Ribonuclease H-like superfamily/Ribonuclease H"/>
    <property type="match status" value="1"/>
</dbReference>
<evidence type="ECO:0000313" key="2">
    <source>
        <dbReference type="Proteomes" id="UP000054815"/>
    </source>
</evidence>
<dbReference type="Proteomes" id="UP000054815">
    <property type="component" value="Unassembled WGS sequence"/>
</dbReference>
<reference evidence="1 2" key="1">
    <citation type="submission" date="2015-01" db="EMBL/GenBank/DDBJ databases">
        <title>Evolution of Trichinella species and genotypes.</title>
        <authorList>
            <person name="Korhonen P.K."/>
            <person name="Edoardo P."/>
            <person name="Giuseppe L.R."/>
            <person name="Gasser R.B."/>
        </authorList>
    </citation>
    <scope>NUCLEOTIDE SEQUENCE [LARGE SCALE GENOMIC DNA]</scope>
    <source>
        <strain evidence="1">ISS141</strain>
    </source>
</reference>
<dbReference type="InterPro" id="IPR036397">
    <property type="entry name" value="RNaseH_sf"/>
</dbReference>
<evidence type="ECO:0008006" key="3">
    <source>
        <dbReference type="Google" id="ProtNLM"/>
    </source>
</evidence>
<sequence length="121" mass="13783">MRLQRRLSRENCGCNGFHGQAAATEMREKRLKQHHTGEAGLGTQHRKDYFNKWTSAFPFANLTASTVTEVLVEKHIAYFGAFDSLHSDQGRPFEASITLEMCRLFGIRQGLHLISEGMDRQ</sequence>
<organism evidence="1 2">
    <name type="scientific">Trichinella pseudospiralis</name>
    <name type="common">Parasitic roundworm</name>
    <dbReference type="NCBI Taxonomy" id="6337"/>
    <lineage>
        <taxon>Eukaryota</taxon>
        <taxon>Metazoa</taxon>
        <taxon>Ecdysozoa</taxon>
        <taxon>Nematoda</taxon>
        <taxon>Enoplea</taxon>
        <taxon>Dorylaimia</taxon>
        <taxon>Trichinellida</taxon>
        <taxon>Trichinellidae</taxon>
        <taxon>Trichinella</taxon>
    </lineage>
</organism>
<dbReference type="EMBL" id="JYDU01000247">
    <property type="protein sequence ID" value="KRX88186.1"/>
    <property type="molecule type" value="Genomic_DNA"/>
</dbReference>